<feature type="transmembrane region" description="Helical" evidence="1">
    <location>
        <begin position="94"/>
        <end position="111"/>
    </location>
</feature>
<feature type="transmembrane region" description="Helical" evidence="1">
    <location>
        <begin position="63"/>
        <end position="82"/>
    </location>
</feature>
<keyword evidence="1" id="KW-0472">Membrane</keyword>
<evidence type="ECO:0000256" key="1">
    <source>
        <dbReference type="SAM" id="Phobius"/>
    </source>
</evidence>
<geneLocation type="plasmid" evidence="2 3">
    <name>pWNCR9</name>
</geneLocation>
<keyword evidence="1" id="KW-0812">Transmembrane</keyword>
<dbReference type="HOGENOM" id="CLU_1923384_0_0_9"/>
<dbReference type="EMBL" id="CP006817">
    <property type="protein sequence ID" value="AGY83039.1"/>
    <property type="molecule type" value="Genomic_DNA"/>
</dbReference>
<dbReference type="AlphaFoldDB" id="U5SCM5"/>
<evidence type="ECO:0000313" key="2">
    <source>
        <dbReference type="EMBL" id="AGY83039.1"/>
    </source>
</evidence>
<sequence length="118" mass="13634">MKNTFNKLFERIASIMFALTLVFDYFPEIGISYKVSALVMILFIVLAVITQDHLHYSIKSLKLEFLTVTAIMLLLLILSLIGGESQNGLNLDNPIIWFLYFGSLFTIIVKYKRKKTYM</sequence>
<evidence type="ECO:0008006" key="4">
    <source>
        <dbReference type="Google" id="ProtNLM"/>
    </source>
</evidence>
<name>U5SCM5_9LACT</name>
<keyword evidence="1" id="KW-1133">Transmembrane helix</keyword>
<dbReference type="KEGG" id="caw:Q783_12150"/>
<evidence type="ECO:0000313" key="3">
    <source>
        <dbReference type="Proteomes" id="UP000017469"/>
    </source>
</evidence>
<dbReference type="RefSeq" id="WP_007725797.1">
    <property type="nucleotide sequence ID" value="NC_022608.1"/>
</dbReference>
<gene>
    <name evidence="2" type="ORF">Q783_12150</name>
</gene>
<protein>
    <recommendedName>
        <fullName evidence="4">Group-specific protein</fullName>
    </recommendedName>
</protein>
<accession>U5SCM5</accession>
<organism evidence="2 3">
    <name type="scientific">Carnobacterium inhibens subsp. gilichinskyi</name>
    <dbReference type="NCBI Taxonomy" id="1266845"/>
    <lineage>
        <taxon>Bacteria</taxon>
        <taxon>Bacillati</taxon>
        <taxon>Bacillota</taxon>
        <taxon>Bacilli</taxon>
        <taxon>Lactobacillales</taxon>
        <taxon>Carnobacteriaceae</taxon>
        <taxon>Carnobacterium</taxon>
    </lineage>
</organism>
<dbReference type="Proteomes" id="UP000017469">
    <property type="component" value="Plasmid pWNCR9"/>
</dbReference>
<keyword evidence="2" id="KW-0614">Plasmid</keyword>
<feature type="transmembrane region" description="Helical" evidence="1">
    <location>
        <begin position="33"/>
        <end position="51"/>
    </location>
</feature>
<reference evidence="2 3" key="1">
    <citation type="journal article" date="2013" name="Genome Announc.">
        <title>Complete Genome Sequence of Carnobacterium gilichinskyi Strain WN1359T (DSM 27470T).</title>
        <authorList>
            <person name="Leonard M.T."/>
            <person name="Panayotova N."/>
            <person name="Farmerie W.G."/>
            <person name="Triplett E.W."/>
            <person name="Nicholson W.L."/>
        </authorList>
    </citation>
    <scope>NUCLEOTIDE SEQUENCE [LARGE SCALE GENOMIC DNA]</scope>
    <source>
        <strain evidence="2 3">WN1359</strain>
        <plasmid evidence="3">Plasmid pWNCR9</plasmid>
    </source>
</reference>
<proteinExistence type="predicted"/>